<evidence type="ECO:0000256" key="2">
    <source>
        <dbReference type="ARBA" id="ARBA00022679"/>
    </source>
</evidence>
<evidence type="ECO:0000313" key="10">
    <source>
        <dbReference type="Proteomes" id="UP001147760"/>
    </source>
</evidence>
<keyword evidence="10" id="KW-1185">Reference proteome</keyword>
<comment type="similarity">
    <text evidence="8">In the N-terminal section; belongs to the terpene synthase family.</text>
</comment>
<evidence type="ECO:0000256" key="1">
    <source>
        <dbReference type="ARBA" id="ARBA00004721"/>
    </source>
</evidence>
<protein>
    <submittedName>
        <fullName evidence="9">Terpenoid synthase</fullName>
    </submittedName>
</protein>
<dbReference type="CDD" id="cd00867">
    <property type="entry name" value="Trans_IPPS"/>
    <property type="match status" value="1"/>
</dbReference>
<organism evidence="9 10">
    <name type="scientific">Penicillium desertorum</name>
    <dbReference type="NCBI Taxonomy" id="1303715"/>
    <lineage>
        <taxon>Eukaryota</taxon>
        <taxon>Fungi</taxon>
        <taxon>Dikarya</taxon>
        <taxon>Ascomycota</taxon>
        <taxon>Pezizomycotina</taxon>
        <taxon>Eurotiomycetes</taxon>
        <taxon>Eurotiomycetidae</taxon>
        <taxon>Eurotiales</taxon>
        <taxon>Aspergillaceae</taxon>
        <taxon>Penicillium</taxon>
    </lineage>
</organism>
<dbReference type="OrthoDB" id="6921389at2759"/>
<evidence type="ECO:0000256" key="8">
    <source>
        <dbReference type="ARBA" id="ARBA00038372"/>
    </source>
</evidence>
<evidence type="ECO:0000256" key="5">
    <source>
        <dbReference type="ARBA" id="ARBA00023239"/>
    </source>
</evidence>
<dbReference type="GO" id="GO:0004659">
    <property type="term" value="F:prenyltransferase activity"/>
    <property type="evidence" value="ECO:0007669"/>
    <property type="project" value="InterPro"/>
</dbReference>
<evidence type="ECO:0000256" key="6">
    <source>
        <dbReference type="ARBA" id="ARBA00023268"/>
    </source>
</evidence>
<evidence type="ECO:0000313" key="9">
    <source>
        <dbReference type="EMBL" id="KAJ5483317.1"/>
    </source>
</evidence>
<keyword evidence="4" id="KW-0460">Magnesium</keyword>
<dbReference type="Proteomes" id="UP001147760">
    <property type="component" value="Unassembled WGS sequence"/>
</dbReference>
<gene>
    <name evidence="9" type="ORF">N7530_002563</name>
</gene>
<dbReference type="InterPro" id="IPR008949">
    <property type="entry name" value="Isoprenoid_synthase_dom_sf"/>
</dbReference>
<dbReference type="PROSITE" id="PS00444">
    <property type="entry name" value="POLYPRENYL_SYNTHASE_2"/>
    <property type="match status" value="1"/>
</dbReference>
<keyword evidence="3" id="KW-0479">Metal-binding</keyword>
<dbReference type="GO" id="GO:0046872">
    <property type="term" value="F:metal ion binding"/>
    <property type="evidence" value="ECO:0007669"/>
    <property type="project" value="UniProtKB-KW"/>
</dbReference>
<dbReference type="InterPro" id="IPR000092">
    <property type="entry name" value="Polyprenyl_synt"/>
</dbReference>
<dbReference type="PANTHER" id="PTHR12001:SF72">
    <property type="entry name" value="THIJ_PFPI FAMILY PROTEIN (AFU_ORTHOLOGUE AFUA_3G01210)-RELATED"/>
    <property type="match status" value="1"/>
</dbReference>
<accession>A0A9W9X3R6</accession>
<comment type="pathway">
    <text evidence="1">Secondary metabolite biosynthesis; terpenoid biosynthesis.</text>
</comment>
<keyword evidence="6" id="KW-0511">Multifunctional enzyme</keyword>
<dbReference type="SUPFAM" id="SSF48576">
    <property type="entry name" value="Terpenoid synthases"/>
    <property type="match status" value="2"/>
</dbReference>
<dbReference type="EMBL" id="JAPWDO010000002">
    <property type="protein sequence ID" value="KAJ5483317.1"/>
    <property type="molecule type" value="Genomic_DNA"/>
</dbReference>
<dbReference type="SFLD" id="SFLDS00005">
    <property type="entry name" value="Isoprenoid_Synthase_Type_I"/>
    <property type="match status" value="1"/>
</dbReference>
<evidence type="ECO:0000256" key="3">
    <source>
        <dbReference type="ARBA" id="ARBA00022723"/>
    </source>
</evidence>
<dbReference type="Pfam" id="PF00348">
    <property type="entry name" value="polyprenyl_synt"/>
    <property type="match status" value="1"/>
</dbReference>
<dbReference type="PANTHER" id="PTHR12001">
    <property type="entry name" value="GERANYLGERANYL PYROPHOSPHATE SYNTHASE"/>
    <property type="match status" value="1"/>
</dbReference>
<evidence type="ECO:0000256" key="4">
    <source>
        <dbReference type="ARBA" id="ARBA00022842"/>
    </source>
</evidence>
<keyword evidence="2" id="KW-0808">Transferase</keyword>
<proteinExistence type="inferred from homology"/>
<dbReference type="GO" id="GO:0046165">
    <property type="term" value="P:alcohol biosynthetic process"/>
    <property type="evidence" value="ECO:0007669"/>
    <property type="project" value="UniProtKB-ARBA"/>
</dbReference>
<dbReference type="Gene3D" id="1.10.600.10">
    <property type="entry name" value="Farnesyl Diphosphate Synthase"/>
    <property type="match status" value="2"/>
</dbReference>
<dbReference type="GO" id="GO:0016829">
    <property type="term" value="F:lyase activity"/>
    <property type="evidence" value="ECO:0007669"/>
    <property type="project" value="UniProtKB-KW"/>
</dbReference>
<dbReference type="Pfam" id="PF19086">
    <property type="entry name" value="Terpene_syn_C_2"/>
    <property type="match status" value="1"/>
</dbReference>
<dbReference type="GO" id="GO:0008299">
    <property type="term" value="P:isoprenoid biosynthetic process"/>
    <property type="evidence" value="ECO:0007669"/>
    <property type="project" value="InterPro"/>
</dbReference>
<comment type="similarity">
    <text evidence="7">In the C-terminal section; belongs to the FPP/GGPP synthase family.</text>
</comment>
<comment type="caution">
    <text evidence="9">The sequence shown here is derived from an EMBL/GenBank/DDBJ whole genome shotgun (WGS) entry which is preliminary data.</text>
</comment>
<evidence type="ECO:0000256" key="7">
    <source>
        <dbReference type="ARBA" id="ARBA00038363"/>
    </source>
</evidence>
<dbReference type="InterPro" id="IPR033749">
    <property type="entry name" value="Polyprenyl_synt_CS"/>
</dbReference>
<reference evidence="9" key="2">
    <citation type="journal article" date="2023" name="IMA Fungus">
        <title>Comparative genomic study of the Penicillium genus elucidates a diverse pangenome and 15 lateral gene transfer events.</title>
        <authorList>
            <person name="Petersen C."/>
            <person name="Sorensen T."/>
            <person name="Nielsen M.R."/>
            <person name="Sondergaard T.E."/>
            <person name="Sorensen J.L."/>
            <person name="Fitzpatrick D.A."/>
            <person name="Frisvad J.C."/>
            <person name="Nielsen K.L."/>
        </authorList>
    </citation>
    <scope>NUCLEOTIDE SEQUENCE</scope>
    <source>
        <strain evidence="9">IBT 17660</strain>
    </source>
</reference>
<keyword evidence="5" id="KW-0456">Lyase</keyword>
<reference evidence="9" key="1">
    <citation type="submission" date="2022-12" db="EMBL/GenBank/DDBJ databases">
        <authorList>
            <person name="Petersen C."/>
        </authorList>
    </citation>
    <scope>NUCLEOTIDE SEQUENCE</scope>
    <source>
        <strain evidence="9">IBT 17660</strain>
    </source>
</reference>
<name>A0A9W9X3R6_9EURO</name>
<dbReference type="AlphaFoldDB" id="A0A9W9X3R6"/>
<sequence length="715" mass="81321">MGSSTIESNITWINSKPVDLTSGRPSDCFTSRAVRISKYDDVMNLHSMNAINDWTAAMCDNADQKVGHAFSPVGNVSSFTFPECTSDKAHILGYFTQLSFIHDDIIDVSSSKEAKEANKDLSHALELKNDHPDTSERGKAMKKFLSQKVLELVDMDTEEGQQFVQLLKLWADDEVGLKNPQTIECVDEYIRFRQLDAGMRAYWHWLAFSHGDIFTRADWDSIKDLLDYADRVLIWINDYFSWPRERLHEQGRIANVIEFYMRTESLSEEEAKKKTKEEILRGEHRFHDLCVERFAREPNLPHHIKKILQVAEVVMGGYSYWASTCPRMNSWTEQGPTSEAVFHGPENNEVLGDSSTQTHPTEKSQLVKPVKISQTPDGTQVNMKIQAQPSVFHLHSTKCASVLDDSALLAPARYIESLSSKNVRSKLIDAFNVWMQVSPKPLAAIKDVINHLHNSSLILDDFQDNSPLRREKTAAHLIFGPAQSINSATYMFVKAAQTVDALGAPQMMTALLQGLETLFIGQSWDLSWRQQFYCPTESEYLTMVDKKTGAMLTMIVELMQVNGKALPFSYRLSPLARLLGRWYQIRDDYMNLQGTDYSKQKGFCEDLNEGKLSYPIVKCCQKSEAIKNIILGIFQQTRMANTKMMRESKLQILDLMSSVRALEDTFDYLQQLQKEIEQDIREIEALTRESNPELLLLVKVLGMIPKPGGKGHCNA</sequence>
<dbReference type="GO" id="GO:0043386">
    <property type="term" value="P:mycotoxin biosynthetic process"/>
    <property type="evidence" value="ECO:0007669"/>
    <property type="project" value="UniProtKB-ARBA"/>
</dbReference>